<evidence type="ECO:0000259" key="1">
    <source>
        <dbReference type="Pfam" id="PF00144"/>
    </source>
</evidence>
<dbReference type="EMBL" id="CADCTS010000309">
    <property type="protein sequence ID" value="CAA9312590.1"/>
    <property type="molecule type" value="Genomic_DNA"/>
</dbReference>
<accession>A0A6J4KS86</accession>
<organism evidence="2">
    <name type="scientific">uncultured Friedmanniella sp</name>
    <dbReference type="NCBI Taxonomy" id="335381"/>
    <lineage>
        <taxon>Bacteria</taxon>
        <taxon>Bacillati</taxon>
        <taxon>Actinomycetota</taxon>
        <taxon>Actinomycetes</taxon>
        <taxon>Propionibacteriales</taxon>
        <taxon>Nocardioidaceae</taxon>
        <taxon>Friedmanniella</taxon>
        <taxon>environmental samples</taxon>
    </lineage>
</organism>
<dbReference type="PANTHER" id="PTHR43283:SF7">
    <property type="entry name" value="BETA-LACTAMASE-RELATED DOMAIN-CONTAINING PROTEIN"/>
    <property type="match status" value="1"/>
</dbReference>
<dbReference type="InterPro" id="IPR050789">
    <property type="entry name" value="Diverse_Enzym_Activities"/>
</dbReference>
<sequence length="322" mass="33611">MSPRAVDVEQVRRAAGAVLAAVAADPRYARTSHLQVRVGPEVVVDEHLRGPDRADVFSVTKTVLALTLAVAARQGRLPPLDEPVAAVLPALRGTPAATHTWVHLLTMTRGAETGGAWDVDEVTALPGGQVAHLARAPQRTPPGAVFAYDNGAAHLLRAAAGAVLGEPVATYTARELLAPLGIATPDWARDPDGVPFGYGHLRLSADDLGRLGRLLLAGGRVAGRPLLDPAFLAAMTTPHTRGGAPEERPYGYQVWLDDGMLLAGGWAGQHLLVVPGADAVVVTTGDAGFDPGPPPTDAMPPDWQPALALVRAHLLPVLRGTR</sequence>
<dbReference type="SUPFAM" id="SSF56601">
    <property type="entry name" value="beta-lactamase/transpeptidase-like"/>
    <property type="match status" value="1"/>
</dbReference>
<gene>
    <name evidence="2" type="ORF">AVDCRST_MAG48-2158</name>
</gene>
<dbReference type="Pfam" id="PF00144">
    <property type="entry name" value="Beta-lactamase"/>
    <property type="match status" value="1"/>
</dbReference>
<feature type="domain" description="Beta-lactamase-related" evidence="1">
    <location>
        <begin position="53"/>
        <end position="282"/>
    </location>
</feature>
<dbReference type="InterPro" id="IPR012338">
    <property type="entry name" value="Beta-lactam/transpept-like"/>
</dbReference>
<evidence type="ECO:0000313" key="2">
    <source>
        <dbReference type="EMBL" id="CAA9312590.1"/>
    </source>
</evidence>
<dbReference type="InterPro" id="IPR001466">
    <property type="entry name" value="Beta-lactam-related"/>
</dbReference>
<dbReference type="Gene3D" id="3.40.710.10">
    <property type="entry name" value="DD-peptidase/beta-lactamase superfamily"/>
    <property type="match status" value="1"/>
</dbReference>
<dbReference type="AlphaFoldDB" id="A0A6J4KS86"/>
<reference evidence="2" key="1">
    <citation type="submission" date="2020-02" db="EMBL/GenBank/DDBJ databases">
        <authorList>
            <person name="Meier V. D."/>
        </authorList>
    </citation>
    <scope>NUCLEOTIDE SEQUENCE</scope>
    <source>
        <strain evidence="2">AVDCRST_MAG48</strain>
    </source>
</reference>
<name>A0A6J4KS86_9ACTN</name>
<dbReference type="PANTHER" id="PTHR43283">
    <property type="entry name" value="BETA-LACTAMASE-RELATED"/>
    <property type="match status" value="1"/>
</dbReference>
<proteinExistence type="predicted"/>
<protein>
    <submittedName>
        <fullName evidence="2">Beta-lactamase class C-like and penicillin binding proteins (PBPs) superfamily</fullName>
    </submittedName>
</protein>